<evidence type="ECO:0000313" key="8">
    <source>
        <dbReference type="Proteomes" id="UP000218209"/>
    </source>
</evidence>
<sequence length="746" mass="76611">MDLFPRRLTAPMLFVPLPASLGGRSFVAPHSAGGRATCATGTGGCDGGGGGGGGGFARSPAHPTDRGGLRATKAASATGASVPTPSTPSSSTVPSAARRALRPATVAPAAPAGDGGRVGATCGPGGSTSGSAAAGRGIATNPNERSGGGSARNASVRRQVRELYDHARACERAGSLAEARSLLVECLALDRRDAHSWLALARLEARAAGLAGVRSVDVVGTGASPAAAHSSSGSGVGGGGSSNSFGNVPGAAVVLREDAPAAADAFPAGGDGRGLDVAATARRVFQQGLAECPDNVHLLQAWAVLEHRCGNNDSARELFACGLRLSPDNAYVCQAWGLLEQRTGNTAAARALFERSVALRPQREVCSAWAVLEAREGDYVRARELFQMGLTVPPEVADTPTASIRQAAAAAALLRAWADMEERAGDVPRARALLVRALGVRRGQSATHVALGKLEARGGNTARARELLHAALSMDDVPPASAYHAIAQLEATSFGDVATARELLLAGHAAHPQDSALLQSLGMIETRAGNRPEARDYFRRSVAAAPTAAAFVAWALLEAADGATQAAVDLFERALASDPRHGPAYNAYGALEARRGRIDSARAVFDRGLAAGASVSVLHGYGQLELKLGRVDRARSLFQRGVACTREDTSYVWHSWGMLELHALGEGGGASAATAVFADGLRRYPRNSQLLVGAALAAVASAQLGGEGEAGPASSGGAPPPNRPPPHRRGGRLRGCRYPHRRQWNI</sequence>
<keyword evidence="4" id="KW-0802">TPR repeat</keyword>
<keyword evidence="3" id="KW-0539">Nucleus</keyword>
<dbReference type="GO" id="GO:0005634">
    <property type="term" value="C:nucleus"/>
    <property type="evidence" value="ECO:0007669"/>
    <property type="project" value="UniProtKB-SubCell"/>
</dbReference>
<dbReference type="GO" id="GO:0003729">
    <property type="term" value="F:mRNA binding"/>
    <property type="evidence" value="ECO:0007669"/>
    <property type="project" value="InterPro"/>
</dbReference>
<dbReference type="SMART" id="SM00386">
    <property type="entry name" value="HAT"/>
    <property type="match status" value="10"/>
</dbReference>
<dbReference type="SUPFAM" id="SSF48452">
    <property type="entry name" value="TPR-like"/>
    <property type="match status" value="2"/>
</dbReference>
<feature type="compositionally biased region" description="Low complexity" evidence="5">
    <location>
        <begin position="74"/>
        <end position="98"/>
    </location>
</feature>
<dbReference type="InterPro" id="IPR055430">
    <property type="entry name" value="HAT_Syf1_CNRKL1_C"/>
</dbReference>
<name>A0A1X6PKZ8_PORUM</name>
<dbReference type="PANTHER" id="PTHR44917">
    <property type="entry name" value="PROTEIN HIGH CHLOROPHYLL FLUORESCENT 107"/>
    <property type="match status" value="1"/>
</dbReference>
<feature type="compositionally biased region" description="Low complexity" evidence="5">
    <location>
        <begin position="706"/>
        <end position="717"/>
    </location>
</feature>
<dbReference type="EMBL" id="KV918762">
    <property type="protein sequence ID" value="OSX81398.1"/>
    <property type="molecule type" value="Genomic_DNA"/>
</dbReference>
<evidence type="ECO:0000259" key="6">
    <source>
        <dbReference type="Pfam" id="PF23231"/>
    </source>
</evidence>
<evidence type="ECO:0000256" key="1">
    <source>
        <dbReference type="ARBA" id="ARBA00004123"/>
    </source>
</evidence>
<dbReference type="Proteomes" id="UP000218209">
    <property type="component" value="Unassembled WGS sequence"/>
</dbReference>
<feature type="compositionally biased region" description="Gly residues" evidence="5">
    <location>
        <begin position="113"/>
        <end position="128"/>
    </location>
</feature>
<evidence type="ECO:0000256" key="5">
    <source>
        <dbReference type="SAM" id="MobiDB-lite"/>
    </source>
</evidence>
<dbReference type="PANTHER" id="PTHR44917:SF1">
    <property type="entry name" value="PROTEIN HIGH CHLOROPHYLL FLUORESCENT 107"/>
    <property type="match status" value="1"/>
</dbReference>
<dbReference type="GO" id="GO:0006397">
    <property type="term" value="P:mRNA processing"/>
    <property type="evidence" value="ECO:0007669"/>
    <property type="project" value="InterPro"/>
</dbReference>
<feature type="repeat" description="TPR" evidence="4">
    <location>
        <begin position="515"/>
        <end position="548"/>
    </location>
</feature>
<dbReference type="InterPro" id="IPR044624">
    <property type="entry name" value="Mbb1-like"/>
</dbReference>
<feature type="region of interest" description="Disordered" evidence="5">
    <location>
        <begin position="54"/>
        <end position="154"/>
    </location>
</feature>
<evidence type="ECO:0000256" key="3">
    <source>
        <dbReference type="ARBA" id="ARBA00023242"/>
    </source>
</evidence>
<dbReference type="InterPro" id="IPR003107">
    <property type="entry name" value="HAT"/>
</dbReference>
<accession>A0A1X6PKZ8</accession>
<evidence type="ECO:0000256" key="2">
    <source>
        <dbReference type="ARBA" id="ARBA00022737"/>
    </source>
</evidence>
<gene>
    <name evidence="7" type="ORF">BU14_0021s0004</name>
</gene>
<proteinExistence type="predicted"/>
<dbReference type="AlphaFoldDB" id="A0A1X6PKZ8"/>
<dbReference type="PROSITE" id="PS50005">
    <property type="entry name" value="TPR"/>
    <property type="match status" value="1"/>
</dbReference>
<protein>
    <recommendedName>
        <fullName evidence="6">Pre-mRNA-splicing factor Syf1/CRNKL1-like C-terminal HAT-repeats domain-containing protein</fullName>
    </recommendedName>
</protein>
<dbReference type="OrthoDB" id="541719at2759"/>
<dbReference type="InterPro" id="IPR011990">
    <property type="entry name" value="TPR-like_helical_dom_sf"/>
</dbReference>
<feature type="domain" description="Pre-mRNA-splicing factor Syf1/CRNKL1-like C-terminal HAT-repeats" evidence="6">
    <location>
        <begin position="533"/>
        <end position="662"/>
    </location>
</feature>
<dbReference type="InterPro" id="IPR019734">
    <property type="entry name" value="TPR_rpt"/>
</dbReference>
<dbReference type="Pfam" id="PF13432">
    <property type="entry name" value="TPR_16"/>
    <property type="match status" value="1"/>
</dbReference>
<evidence type="ECO:0000313" key="7">
    <source>
        <dbReference type="EMBL" id="OSX81398.1"/>
    </source>
</evidence>
<dbReference type="SMART" id="SM00028">
    <property type="entry name" value="TPR"/>
    <property type="match status" value="6"/>
</dbReference>
<keyword evidence="8" id="KW-1185">Reference proteome</keyword>
<comment type="subcellular location">
    <subcellularLocation>
        <location evidence="1">Nucleus</location>
    </subcellularLocation>
</comment>
<keyword evidence="2" id="KW-0677">Repeat</keyword>
<evidence type="ECO:0000256" key="4">
    <source>
        <dbReference type="PROSITE-ProRule" id="PRU00339"/>
    </source>
</evidence>
<feature type="compositionally biased region" description="Basic residues" evidence="5">
    <location>
        <begin position="725"/>
        <end position="746"/>
    </location>
</feature>
<organism evidence="7 8">
    <name type="scientific">Porphyra umbilicalis</name>
    <name type="common">Purple laver</name>
    <name type="synonym">Red alga</name>
    <dbReference type="NCBI Taxonomy" id="2786"/>
    <lineage>
        <taxon>Eukaryota</taxon>
        <taxon>Rhodophyta</taxon>
        <taxon>Bangiophyceae</taxon>
        <taxon>Bangiales</taxon>
        <taxon>Bangiaceae</taxon>
        <taxon>Porphyra</taxon>
    </lineage>
</organism>
<dbReference type="Gene3D" id="1.25.40.10">
    <property type="entry name" value="Tetratricopeptide repeat domain"/>
    <property type="match status" value="4"/>
</dbReference>
<feature type="region of interest" description="Disordered" evidence="5">
    <location>
        <begin position="706"/>
        <end position="746"/>
    </location>
</feature>
<dbReference type="Pfam" id="PF23231">
    <property type="entry name" value="HAT_Syf1_CNRKL1_C"/>
    <property type="match status" value="1"/>
</dbReference>
<reference evidence="7 8" key="1">
    <citation type="submission" date="2017-03" db="EMBL/GenBank/DDBJ databases">
        <title>WGS assembly of Porphyra umbilicalis.</title>
        <authorList>
            <person name="Brawley S.H."/>
            <person name="Blouin N.A."/>
            <person name="Ficko-Blean E."/>
            <person name="Wheeler G.L."/>
            <person name="Lohr M."/>
            <person name="Goodson H.V."/>
            <person name="Jenkins J.W."/>
            <person name="Blaby-Haas C.E."/>
            <person name="Helliwell K.E."/>
            <person name="Chan C."/>
            <person name="Marriage T."/>
            <person name="Bhattacharya D."/>
            <person name="Klein A.S."/>
            <person name="Badis Y."/>
            <person name="Brodie J."/>
            <person name="Cao Y."/>
            <person name="Collen J."/>
            <person name="Dittami S.M."/>
            <person name="Gachon C.M."/>
            <person name="Green B.R."/>
            <person name="Karpowicz S."/>
            <person name="Kim J.W."/>
            <person name="Kudahl U."/>
            <person name="Lin S."/>
            <person name="Michel G."/>
            <person name="Mittag M."/>
            <person name="Olson B.J."/>
            <person name="Pangilinan J."/>
            <person name="Peng Y."/>
            <person name="Qiu H."/>
            <person name="Shu S."/>
            <person name="Singer J.T."/>
            <person name="Smith A.G."/>
            <person name="Sprecher B.N."/>
            <person name="Wagner V."/>
            <person name="Wang W."/>
            <person name="Wang Z.-Y."/>
            <person name="Yan J."/>
            <person name="Yarish C."/>
            <person name="Zoeuner-Riek S."/>
            <person name="Zhuang Y."/>
            <person name="Zou Y."/>
            <person name="Lindquist E.A."/>
            <person name="Grimwood J."/>
            <person name="Barry K."/>
            <person name="Rokhsar D.S."/>
            <person name="Schmutz J."/>
            <person name="Stiller J.W."/>
            <person name="Grossman A.R."/>
            <person name="Prochnik S.E."/>
        </authorList>
    </citation>
    <scope>NUCLEOTIDE SEQUENCE [LARGE SCALE GENOMIC DNA]</scope>
    <source>
        <strain evidence="7">4086291</strain>
    </source>
</reference>
<feature type="compositionally biased region" description="Low complexity" evidence="5">
    <location>
        <begin position="129"/>
        <end position="140"/>
    </location>
</feature>